<gene>
    <name evidence="2" type="ORF">Cch02nite_34570</name>
</gene>
<keyword evidence="3" id="KW-1185">Reference proteome</keyword>
<name>A0A8J3NS18_9ACTN</name>
<proteinExistence type="predicted"/>
<feature type="coiled-coil region" evidence="1">
    <location>
        <begin position="27"/>
        <end position="54"/>
    </location>
</feature>
<evidence type="ECO:0000313" key="2">
    <source>
        <dbReference type="EMBL" id="GIF90013.1"/>
    </source>
</evidence>
<reference evidence="2 3" key="1">
    <citation type="submission" date="2021-01" db="EMBL/GenBank/DDBJ databases">
        <title>Whole genome shotgun sequence of Catellatospora chokoriensis NBRC 107358.</title>
        <authorList>
            <person name="Komaki H."/>
            <person name="Tamura T."/>
        </authorList>
    </citation>
    <scope>NUCLEOTIDE SEQUENCE [LARGE SCALE GENOMIC DNA]</scope>
    <source>
        <strain evidence="2 3">NBRC 107358</strain>
    </source>
</reference>
<dbReference type="Proteomes" id="UP000619293">
    <property type="component" value="Unassembled WGS sequence"/>
</dbReference>
<comment type="caution">
    <text evidence="2">The sequence shown here is derived from an EMBL/GenBank/DDBJ whole genome shotgun (WGS) entry which is preliminary data.</text>
</comment>
<dbReference type="EMBL" id="BONG01000020">
    <property type="protein sequence ID" value="GIF90013.1"/>
    <property type="molecule type" value="Genomic_DNA"/>
</dbReference>
<sequence length="103" mass="11088">MLRFPVAQHGSETQEGCASGYRYPDAVTDVRTELAAATRRYRKTEADHEEARRGAIAAALAALRAGVGPAEVERLSPFTGAYLRKLAREEGIPPAPPGPKRSV</sequence>
<keyword evidence="1" id="KW-0175">Coiled coil</keyword>
<evidence type="ECO:0000256" key="1">
    <source>
        <dbReference type="SAM" id="Coils"/>
    </source>
</evidence>
<accession>A0A8J3NS18</accession>
<protein>
    <submittedName>
        <fullName evidence="2">Uncharacterized protein</fullName>
    </submittedName>
</protein>
<organism evidence="2 3">
    <name type="scientific">Catellatospora chokoriensis</name>
    <dbReference type="NCBI Taxonomy" id="310353"/>
    <lineage>
        <taxon>Bacteria</taxon>
        <taxon>Bacillati</taxon>
        <taxon>Actinomycetota</taxon>
        <taxon>Actinomycetes</taxon>
        <taxon>Micromonosporales</taxon>
        <taxon>Micromonosporaceae</taxon>
        <taxon>Catellatospora</taxon>
    </lineage>
</organism>
<dbReference type="AlphaFoldDB" id="A0A8J3NS18"/>
<evidence type="ECO:0000313" key="3">
    <source>
        <dbReference type="Proteomes" id="UP000619293"/>
    </source>
</evidence>